<dbReference type="SUPFAM" id="SSF56672">
    <property type="entry name" value="DNA/RNA polymerases"/>
    <property type="match status" value="1"/>
</dbReference>
<accession>A0ABQ5D6K1</accession>
<evidence type="ECO:0000313" key="7">
    <source>
        <dbReference type="EMBL" id="GJT34465.1"/>
    </source>
</evidence>
<protein>
    <submittedName>
        <fullName evidence="7">Integrase, catalytic region, zinc finger, CCHC-type containing protein</fullName>
    </submittedName>
</protein>
<keyword evidence="2" id="KW-0378">Hydrolase</keyword>
<reference evidence="7" key="1">
    <citation type="journal article" date="2022" name="Int. J. Mol. Sci.">
        <title>Draft Genome of Tanacetum Coccineum: Genomic Comparison of Closely Related Tanacetum-Family Plants.</title>
        <authorList>
            <person name="Yamashiro T."/>
            <person name="Shiraishi A."/>
            <person name="Nakayama K."/>
            <person name="Satake H."/>
        </authorList>
    </citation>
    <scope>NUCLEOTIDE SEQUENCE</scope>
</reference>
<evidence type="ECO:0000256" key="2">
    <source>
        <dbReference type="ARBA" id="ARBA00022801"/>
    </source>
</evidence>
<feature type="compositionally biased region" description="Low complexity" evidence="3">
    <location>
        <begin position="146"/>
        <end position="156"/>
    </location>
</feature>
<feature type="region of interest" description="Disordered" evidence="3">
    <location>
        <begin position="646"/>
        <end position="674"/>
    </location>
</feature>
<reference evidence="7" key="2">
    <citation type="submission" date="2022-01" db="EMBL/GenBank/DDBJ databases">
        <authorList>
            <person name="Yamashiro T."/>
            <person name="Shiraishi A."/>
            <person name="Satake H."/>
            <person name="Nakayama K."/>
        </authorList>
    </citation>
    <scope>NUCLEOTIDE SEQUENCE</scope>
</reference>
<keyword evidence="1" id="KW-0479">Metal-binding</keyword>
<dbReference type="InterPro" id="IPR043502">
    <property type="entry name" value="DNA/RNA_pol_sf"/>
</dbReference>
<dbReference type="CDD" id="cd09272">
    <property type="entry name" value="RNase_HI_RT_Ty1"/>
    <property type="match status" value="1"/>
</dbReference>
<dbReference type="InterPro" id="IPR013103">
    <property type="entry name" value="RVT_2"/>
</dbReference>
<comment type="caution">
    <text evidence="7">The sequence shown here is derived from an EMBL/GenBank/DDBJ whole genome shotgun (WGS) entry which is preliminary data.</text>
</comment>
<dbReference type="Proteomes" id="UP001151760">
    <property type="component" value="Unassembled WGS sequence"/>
</dbReference>
<dbReference type="InterPro" id="IPR039537">
    <property type="entry name" value="Retrotran_Ty1/copia-like"/>
</dbReference>
<evidence type="ECO:0000259" key="4">
    <source>
        <dbReference type="Pfam" id="PF07727"/>
    </source>
</evidence>
<feature type="domain" description="GAG-pre-integrase" evidence="5">
    <location>
        <begin position="380"/>
        <end position="452"/>
    </location>
</feature>
<evidence type="ECO:0000256" key="3">
    <source>
        <dbReference type="SAM" id="MobiDB-lite"/>
    </source>
</evidence>
<dbReference type="PANTHER" id="PTHR42648">
    <property type="entry name" value="TRANSPOSASE, PUTATIVE-RELATED"/>
    <property type="match status" value="1"/>
</dbReference>
<feature type="domain" description="Retroviral polymerase SH3-like" evidence="6">
    <location>
        <begin position="543"/>
        <end position="599"/>
    </location>
</feature>
<gene>
    <name evidence="7" type="ORF">Tco_0924884</name>
</gene>
<dbReference type="InterPro" id="IPR057670">
    <property type="entry name" value="SH3_retrovirus"/>
</dbReference>
<dbReference type="Pfam" id="PF25597">
    <property type="entry name" value="SH3_retrovirus"/>
    <property type="match status" value="1"/>
</dbReference>
<feature type="compositionally biased region" description="Low complexity" evidence="3">
    <location>
        <begin position="659"/>
        <end position="673"/>
    </location>
</feature>
<sequence length="1050" mass="120005">MSRDSVRHKTQAWEILLLQQIEPLAPKLLNNREAHSEYPKYTQEHVACLREIVEQGKSLNPLNNSLEYAFTPLNKDKKVRFTEPVASSSNIPKMTNRPLLSSTGVKPSTSASGSKPSDNTKNDRISRPPSSNEKNKVEVQSRKVKSSLNKRNSNSKKVCNEHVKHLVKGAKARCSICNECMFDANHAMCLIDHVNSMNVPAKSASKKNKKRKEWKPTRKVFNSVGYKWKPTRKTFTLVGNACPLIRITATSKVPLRESIPLEIVAQKLVVTRVYTRRPKVPKSVPNSKPKIAKSMTANKMEPGTSWGSDTSVAPSSSFLYRLQIRNITTSRVYYVEGLGHNLFSAGQFRDSDLKVAFRKHTCFVRNLEGVDLLSGSRGTNLYSLSIGDMMASYLVCLLSKATKTKSWLWHRRLSHLNFGAINHLARHSLVRGLPRLKFEKDHLCYACIMGKSKKQSHKPKSEDTNQEKLYLLHMVKFLASQDVALDFIIKFRKMIQVRLNATVRNIRTDNGTKFFNQTLRDYYEQLLHERKPDLSYLHVFGALCYPNNDSKNLGKLQAKVDIGIFIRYEPKKKAYRIYNRRTQKIIETIHVDFDELTAMASEQSSLEPALHEMTPATPIFDEFFSPPVSVASPVPAVDAPALVESTGTPSSISVDQDAPSPSTSQTTQQSQSQEILLCAEEESHDLEVAHINAPISEHLRKWTKDHPLQNIIGELSRPVSTRLQLHEQTLFYYYDAFLTAVELKTYNDALTQTCWIEAIEEEMNEFERLKVWELVPRPDKVMVITLKLIYKVKLDELGRILKNKARLVARGYRQEEGINFEESFAHMDVKTTFLNCILHEEVYVSQPDRFVDLDNPTHMYRLKKALYGLKQAPRAWYDLLSSFLLSKGFSKGTVDPTLFIRREGKDILLGLWYSNDSAIALTAFVDADHTGFQDTRRSTSGILWMRSQLTDYGLGFNKIPMYCDNKSAIVLCCNNVQHSRSKHIDIRYHFIKEQVENKVVELYFVRTEYQLADIFAKALCRERIKFLIDKLGMRSCTPETLKELADEAEE</sequence>
<dbReference type="Pfam" id="PF13976">
    <property type="entry name" value="gag_pre-integrs"/>
    <property type="match status" value="1"/>
</dbReference>
<evidence type="ECO:0000259" key="6">
    <source>
        <dbReference type="Pfam" id="PF25597"/>
    </source>
</evidence>
<feature type="domain" description="Reverse transcriptase Ty1/copia-type" evidence="4">
    <location>
        <begin position="825"/>
        <end position="916"/>
    </location>
</feature>
<dbReference type="Pfam" id="PF07727">
    <property type="entry name" value="RVT_2"/>
    <property type="match status" value="1"/>
</dbReference>
<organism evidence="7 8">
    <name type="scientific">Tanacetum coccineum</name>
    <dbReference type="NCBI Taxonomy" id="301880"/>
    <lineage>
        <taxon>Eukaryota</taxon>
        <taxon>Viridiplantae</taxon>
        <taxon>Streptophyta</taxon>
        <taxon>Embryophyta</taxon>
        <taxon>Tracheophyta</taxon>
        <taxon>Spermatophyta</taxon>
        <taxon>Magnoliopsida</taxon>
        <taxon>eudicotyledons</taxon>
        <taxon>Gunneridae</taxon>
        <taxon>Pentapetalae</taxon>
        <taxon>asterids</taxon>
        <taxon>campanulids</taxon>
        <taxon>Asterales</taxon>
        <taxon>Asteraceae</taxon>
        <taxon>Asteroideae</taxon>
        <taxon>Anthemideae</taxon>
        <taxon>Anthemidinae</taxon>
        <taxon>Tanacetum</taxon>
    </lineage>
</organism>
<feature type="region of interest" description="Disordered" evidence="3">
    <location>
        <begin position="84"/>
        <end position="156"/>
    </location>
</feature>
<dbReference type="EMBL" id="BQNB010014966">
    <property type="protein sequence ID" value="GJT34465.1"/>
    <property type="molecule type" value="Genomic_DNA"/>
</dbReference>
<feature type="compositionally biased region" description="Polar residues" evidence="3">
    <location>
        <begin position="85"/>
        <end position="117"/>
    </location>
</feature>
<dbReference type="PANTHER" id="PTHR42648:SF18">
    <property type="entry name" value="RETROTRANSPOSON, UNCLASSIFIED-LIKE PROTEIN"/>
    <property type="match status" value="1"/>
</dbReference>
<evidence type="ECO:0000313" key="8">
    <source>
        <dbReference type="Proteomes" id="UP001151760"/>
    </source>
</evidence>
<name>A0ABQ5D6K1_9ASTR</name>
<dbReference type="InterPro" id="IPR025724">
    <property type="entry name" value="GAG-pre-integrase_dom"/>
</dbReference>
<keyword evidence="8" id="KW-1185">Reference proteome</keyword>
<proteinExistence type="predicted"/>
<evidence type="ECO:0000256" key="1">
    <source>
        <dbReference type="ARBA" id="ARBA00022723"/>
    </source>
</evidence>
<evidence type="ECO:0000259" key="5">
    <source>
        <dbReference type="Pfam" id="PF13976"/>
    </source>
</evidence>